<organism evidence="10 11">
    <name type="scientific">Flavobacterium agricola</name>
    <dbReference type="NCBI Taxonomy" id="2870839"/>
    <lineage>
        <taxon>Bacteria</taxon>
        <taxon>Pseudomonadati</taxon>
        <taxon>Bacteroidota</taxon>
        <taxon>Flavobacteriia</taxon>
        <taxon>Flavobacteriales</taxon>
        <taxon>Flavobacteriaceae</taxon>
        <taxon>Flavobacterium</taxon>
    </lineage>
</organism>
<dbReference type="InterPro" id="IPR003838">
    <property type="entry name" value="ABC3_permease_C"/>
</dbReference>
<dbReference type="Proteomes" id="UP001163328">
    <property type="component" value="Chromosome"/>
</dbReference>
<feature type="transmembrane region" description="Helical" evidence="7">
    <location>
        <begin position="376"/>
        <end position="396"/>
    </location>
</feature>
<feature type="domain" description="MacB-like periplasmic core" evidence="9">
    <location>
        <begin position="23"/>
        <end position="250"/>
    </location>
</feature>
<keyword evidence="2" id="KW-1003">Cell membrane</keyword>
<evidence type="ECO:0000256" key="6">
    <source>
        <dbReference type="ARBA" id="ARBA00038076"/>
    </source>
</evidence>
<dbReference type="RefSeq" id="WP_264433912.1">
    <property type="nucleotide sequence ID" value="NZ_CP081495.1"/>
</dbReference>
<feature type="transmembrane region" description="Helical" evidence="7">
    <location>
        <begin position="335"/>
        <end position="364"/>
    </location>
</feature>
<sequence>MIGLVIENTKIALGAIRSQLLRTILTVLIIAIGILALVAILTVVGALKNTMTNNFASMGANTFNISQYDFSDQIKSGQSNKKVNPRISFSEAQQFKENYAYPFATTAVYFNANQTSEIKYNNIKTDPKVSVLGVDAGYVATKGLEVVQGRNFSGIEIDNNLNVCIIGSDLEKALFKEGSGLNKTISVRGNKFKVIGVLKPIGSTFGNNEDNRMLIPIHNARSIFSSPNTNYQIDVLMPDKNLIDEAIDQATLTMRNVRNLTPTNETNFGIERSDSTLRSLTSNLNALEGGAWVISIITIMGSSIALMNIMLVSVTERTREIGIRKSLGANSRTIAMQFFTETLVISFMGGILGICNGVLIGFLVAKGLDFDFNIPWNAISWAVIISGVVAILSGLIPAIKASKLDPVEALRYE</sequence>
<evidence type="ECO:0000256" key="2">
    <source>
        <dbReference type="ARBA" id="ARBA00022475"/>
    </source>
</evidence>
<evidence type="ECO:0000256" key="5">
    <source>
        <dbReference type="ARBA" id="ARBA00023136"/>
    </source>
</evidence>
<dbReference type="PANTHER" id="PTHR30572:SF4">
    <property type="entry name" value="ABC TRANSPORTER PERMEASE YTRF"/>
    <property type="match status" value="1"/>
</dbReference>
<dbReference type="InterPro" id="IPR050250">
    <property type="entry name" value="Macrolide_Exporter_MacB"/>
</dbReference>
<proteinExistence type="inferred from homology"/>
<evidence type="ECO:0000256" key="1">
    <source>
        <dbReference type="ARBA" id="ARBA00004651"/>
    </source>
</evidence>
<dbReference type="Pfam" id="PF12704">
    <property type="entry name" value="MacB_PCD"/>
    <property type="match status" value="1"/>
</dbReference>
<dbReference type="EMBL" id="CP081495">
    <property type="protein sequence ID" value="UYW01443.1"/>
    <property type="molecule type" value="Genomic_DNA"/>
</dbReference>
<evidence type="ECO:0000313" key="10">
    <source>
        <dbReference type="EMBL" id="UYW01443.1"/>
    </source>
</evidence>
<comment type="subcellular location">
    <subcellularLocation>
        <location evidence="1">Cell membrane</location>
        <topology evidence="1">Multi-pass membrane protein</topology>
    </subcellularLocation>
</comment>
<feature type="transmembrane region" description="Helical" evidence="7">
    <location>
        <begin position="291"/>
        <end position="314"/>
    </location>
</feature>
<evidence type="ECO:0000313" key="11">
    <source>
        <dbReference type="Proteomes" id="UP001163328"/>
    </source>
</evidence>
<reference evidence="10" key="1">
    <citation type="submission" date="2021-08" db="EMBL/GenBank/DDBJ databases">
        <title>Flavobacterium sp. strain CC-SYL302.</title>
        <authorList>
            <person name="Lin S.-Y."/>
            <person name="Lee T.-H."/>
            <person name="Young C.-C."/>
        </authorList>
    </citation>
    <scope>NUCLEOTIDE SEQUENCE</scope>
    <source>
        <strain evidence="10">CC-SYL302</strain>
    </source>
</reference>
<evidence type="ECO:0000256" key="4">
    <source>
        <dbReference type="ARBA" id="ARBA00022989"/>
    </source>
</evidence>
<name>A0ABY6LYN8_9FLAO</name>
<dbReference type="InterPro" id="IPR025857">
    <property type="entry name" value="MacB_PCD"/>
</dbReference>
<evidence type="ECO:0000256" key="3">
    <source>
        <dbReference type="ARBA" id="ARBA00022692"/>
    </source>
</evidence>
<comment type="similarity">
    <text evidence="6">Belongs to the ABC-4 integral membrane protein family.</text>
</comment>
<dbReference type="Pfam" id="PF02687">
    <property type="entry name" value="FtsX"/>
    <property type="match status" value="1"/>
</dbReference>
<protein>
    <submittedName>
        <fullName evidence="10">ABC transporter permease</fullName>
    </submittedName>
</protein>
<keyword evidence="3 7" id="KW-0812">Transmembrane</keyword>
<evidence type="ECO:0000259" key="9">
    <source>
        <dbReference type="Pfam" id="PF12704"/>
    </source>
</evidence>
<feature type="transmembrane region" description="Helical" evidence="7">
    <location>
        <begin position="20"/>
        <end position="47"/>
    </location>
</feature>
<dbReference type="PANTHER" id="PTHR30572">
    <property type="entry name" value="MEMBRANE COMPONENT OF TRANSPORTER-RELATED"/>
    <property type="match status" value="1"/>
</dbReference>
<feature type="domain" description="ABC3 transporter permease C-terminal" evidence="8">
    <location>
        <begin position="293"/>
        <end position="406"/>
    </location>
</feature>
<evidence type="ECO:0000259" key="8">
    <source>
        <dbReference type="Pfam" id="PF02687"/>
    </source>
</evidence>
<keyword evidence="5 7" id="KW-0472">Membrane</keyword>
<evidence type="ECO:0000256" key="7">
    <source>
        <dbReference type="SAM" id="Phobius"/>
    </source>
</evidence>
<accession>A0ABY6LYN8</accession>
<keyword evidence="11" id="KW-1185">Reference proteome</keyword>
<gene>
    <name evidence="10" type="ORF">K5I29_00340</name>
</gene>
<keyword evidence="4 7" id="KW-1133">Transmembrane helix</keyword>